<sequence length="426" mass="49945">MTANINEECFSNLSYNLTKIIKKKEKQDNGIYFTPPKTIVRCLDILSKHRATTTFNNILEPSCGSCEFIDKIKNYYPTATITGVEYNKTIYENIKNKYDNNSDNIKIVEADFLKTAYNKYNEKYDLIIGNPPYYVIKKTDVDKQYYNYFEGRPNIFILFIIKSLSLLTDDGILCFILPKSFLNCLYYNKTRKHIYDNYLILSIIECDDNYIDTEQPTIIFIIQKNDSMDSRRENDKYILKHLANDYIIFSTCEVIERLNELYINATTLNILNFKVFVGNIVWNENKSLLTDDPLKTRLIYSTDIINNTLSIKNYTNNEKKNYINKKGSTESLLVINRGYGVGNYNFEYSLINCEFTDGLLNIIEYLIENHLICIRYEGQADTELIDKYVQIYRSFSDERTVEFIKLYFGNSAINTTELLNILPIYL</sequence>
<keyword evidence="6" id="KW-0238">DNA-binding</keyword>
<dbReference type="Pfam" id="PF07669">
    <property type="entry name" value="Eco57I"/>
    <property type="match status" value="1"/>
</dbReference>
<dbReference type="CDD" id="cd02440">
    <property type="entry name" value="AdoMet_MTases"/>
    <property type="match status" value="1"/>
</dbReference>
<keyword evidence="4" id="KW-0949">S-adenosyl-L-methionine</keyword>
<feature type="domain" description="Type II methyltransferase M.TaqI-like" evidence="8">
    <location>
        <begin position="83"/>
        <end position="208"/>
    </location>
</feature>
<evidence type="ECO:0000256" key="3">
    <source>
        <dbReference type="ARBA" id="ARBA00022679"/>
    </source>
</evidence>
<dbReference type="InterPro" id="IPR002052">
    <property type="entry name" value="DNA_methylase_N6_adenine_CS"/>
</dbReference>
<evidence type="ECO:0000256" key="2">
    <source>
        <dbReference type="ARBA" id="ARBA00022603"/>
    </source>
</evidence>
<dbReference type="InterPro" id="IPR050953">
    <property type="entry name" value="N4_N6_ade-DNA_methylase"/>
</dbReference>
<evidence type="ECO:0000313" key="9">
    <source>
        <dbReference type="EMBL" id="QHU27193.1"/>
    </source>
</evidence>
<dbReference type="AlphaFoldDB" id="A0A6C0L9C4"/>
<dbReference type="EC" id="2.1.1.72" evidence="1"/>
<dbReference type="SUPFAM" id="SSF53335">
    <property type="entry name" value="S-adenosyl-L-methionine-dependent methyltransferases"/>
    <property type="match status" value="1"/>
</dbReference>
<comment type="catalytic activity">
    <reaction evidence="7">
        <text>a 2'-deoxyadenosine in DNA + S-adenosyl-L-methionine = an N(6)-methyl-2'-deoxyadenosine in DNA + S-adenosyl-L-homocysteine + H(+)</text>
        <dbReference type="Rhea" id="RHEA:15197"/>
        <dbReference type="Rhea" id="RHEA-COMP:12418"/>
        <dbReference type="Rhea" id="RHEA-COMP:12419"/>
        <dbReference type="ChEBI" id="CHEBI:15378"/>
        <dbReference type="ChEBI" id="CHEBI:57856"/>
        <dbReference type="ChEBI" id="CHEBI:59789"/>
        <dbReference type="ChEBI" id="CHEBI:90615"/>
        <dbReference type="ChEBI" id="CHEBI:90616"/>
        <dbReference type="EC" id="2.1.1.72"/>
    </reaction>
</comment>
<reference evidence="9" key="1">
    <citation type="journal article" date="2020" name="Nature">
        <title>Giant virus diversity and host interactions through global metagenomics.</title>
        <authorList>
            <person name="Schulz F."/>
            <person name="Roux S."/>
            <person name="Paez-Espino D."/>
            <person name="Jungbluth S."/>
            <person name="Walsh D.A."/>
            <person name="Denef V.J."/>
            <person name="McMahon K.D."/>
            <person name="Konstantinidis K.T."/>
            <person name="Eloe-Fadrosh E.A."/>
            <person name="Kyrpides N.C."/>
            <person name="Woyke T."/>
        </authorList>
    </citation>
    <scope>NUCLEOTIDE SEQUENCE</scope>
    <source>
        <strain evidence="9">GVMAG-M-3300027763-16</strain>
    </source>
</reference>
<proteinExistence type="predicted"/>
<dbReference type="GO" id="GO:0009007">
    <property type="term" value="F:site-specific DNA-methyltransferase (adenine-specific) activity"/>
    <property type="evidence" value="ECO:0007669"/>
    <property type="project" value="UniProtKB-EC"/>
</dbReference>
<evidence type="ECO:0000256" key="6">
    <source>
        <dbReference type="ARBA" id="ARBA00023125"/>
    </source>
</evidence>
<keyword evidence="2" id="KW-0489">Methyltransferase</keyword>
<dbReference type="GO" id="GO:0003677">
    <property type="term" value="F:DNA binding"/>
    <property type="evidence" value="ECO:0007669"/>
    <property type="project" value="UniProtKB-KW"/>
</dbReference>
<keyword evidence="5" id="KW-0680">Restriction system</keyword>
<dbReference type="PROSITE" id="PS00092">
    <property type="entry name" value="N6_MTASE"/>
    <property type="match status" value="1"/>
</dbReference>
<name>A0A6C0L9C4_9ZZZZ</name>
<evidence type="ECO:0000256" key="5">
    <source>
        <dbReference type="ARBA" id="ARBA00022747"/>
    </source>
</evidence>
<evidence type="ECO:0000256" key="4">
    <source>
        <dbReference type="ARBA" id="ARBA00022691"/>
    </source>
</evidence>
<dbReference type="Gene3D" id="3.40.50.150">
    <property type="entry name" value="Vaccinia Virus protein VP39"/>
    <property type="match status" value="1"/>
</dbReference>
<dbReference type="InterPro" id="IPR029063">
    <property type="entry name" value="SAM-dependent_MTases_sf"/>
</dbReference>
<dbReference type="GO" id="GO:0032259">
    <property type="term" value="P:methylation"/>
    <property type="evidence" value="ECO:0007669"/>
    <property type="project" value="UniProtKB-KW"/>
</dbReference>
<protein>
    <recommendedName>
        <fullName evidence="1">site-specific DNA-methyltransferase (adenine-specific)</fullName>
        <ecNumber evidence="1">2.1.1.72</ecNumber>
    </recommendedName>
</protein>
<dbReference type="EMBL" id="MN740452">
    <property type="protein sequence ID" value="QHU27193.1"/>
    <property type="molecule type" value="Genomic_DNA"/>
</dbReference>
<keyword evidence="3" id="KW-0808">Transferase</keyword>
<accession>A0A6C0L9C4</accession>
<evidence type="ECO:0000259" key="8">
    <source>
        <dbReference type="Pfam" id="PF07669"/>
    </source>
</evidence>
<organism evidence="9">
    <name type="scientific">viral metagenome</name>
    <dbReference type="NCBI Taxonomy" id="1070528"/>
    <lineage>
        <taxon>unclassified sequences</taxon>
        <taxon>metagenomes</taxon>
        <taxon>organismal metagenomes</taxon>
    </lineage>
</organism>
<dbReference type="PANTHER" id="PTHR33841">
    <property type="entry name" value="DNA METHYLTRANSFERASE YEEA-RELATED"/>
    <property type="match status" value="1"/>
</dbReference>
<dbReference type="PRINTS" id="PR00507">
    <property type="entry name" value="N12N6MTFRASE"/>
</dbReference>
<evidence type="ECO:0000256" key="7">
    <source>
        <dbReference type="ARBA" id="ARBA00047942"/>
    </source>
</evidence>
<dbReference type="PANTHER" id="PTHR33841:SF6">
    <property type="entry name" value="TYPE II METHYLTRANSFERASE M.HINDII"/>
    <property type="match status" value="1"/>
</dbReference>
<evidence type="ECO:0000256" key="1">
    <source>
        <dbReference type="ARBA" id="ARBA00011900"/>
    </source>
</evidence>
<dbReference type="InterPro" id="IPR011639">
    <property type="entry name" value="MethylTrfase_TaqI-like_dom"/>
</dbReference>
<dbReference type="GO" id="GO:0009307">
    <property type="term" value="P:DNA restriction-modification system"/>
    <property type="evidence" value="ECO:0007669"/>
    <property type="project" value="UniProtKB-KW"/>
</dbReference>